<name>A0A7K1SW56_9SPHI</name>
<dbReference type="AlphaFoldDB" id="A0A7K1SW56"/>
<keyword evidence="2" id="KW-1185">Reference proteome</keyword>
<sequence>MKKVIFLGLVLSVLNCEAQQKPSFFNNKEPIKMAKLGNKSFDEIQINGEANFTLPNGNSVRQIRMRDTSVEDIKLKGTPFKNKKYLR</sequence>
<evidence type="ECO:0000313" key="1">
    <source>
        <dbReference type="EMBL" id="MVN21523.1"/>
    </source>
</evidence>
<accession>A0A7K1SW56</accession>
<dbReference type="RefSeq" id="WP_157565915.1">
    <property type="nucleotide sequence ID" value="NZ_WPIK01000006.1"/>
</dbReference>
<dbReference type="EMBL" id="WPIK01000006">
    <property type="protein sequence ID" value="MVN21523.1"/>
    <property type="molecule type" value="Genomic_DNA"/>
</dbReference>
<protein>
    <submittedName>
        <fullName evidence="1">Uncharacterized protein</fullName>
    </submittedName>
</protein>
<dbReference type="Proteomes" id="UP000462014">
    <property type="component" value="Unassembled WGS sequence"/>
</dbReference>
<evidence type="ECO:0000313" key="2">
    <source>
        <dbReference type="Proteomes" id="UP000462014"/>
    </source>
</evidence>
<comment type="caution">
    <text evidence="1">The sequence shown here is derived from an EMBL/GenBank/DDBJ whole genome shotgun (WGS) entry which is preliminary data.</text>
</comment>
<proteinExistence type="predicted"/>
<reference evidence="1 2" key="1">
    <citation type="submission" date="2019-12" db="EMBL/GenBank/DDBJ databases">
        <title>Mucilaginibacter sp. HMF7410 genome sequencing and assembly.</title>
        <authorList>
            <person name="Kang H."/>
            <person name="Cha I."/>
            <person name="Kim H."/>
            <person name="Joh K."/>
        </authorList>
    </citation>
    <scope>NUCLEOTIDE SEQUENCE [LARGE SCALE GENOMIC DNA]</scope>
    <source>
        <strain evidence="1 2">HMF7410</strain>
    </source>
</reference>
<gene>
    <name evidence="1" type="ORF">GO621_08230</name>
</gene>
<organism evidence="1 2">
    <name type="scientific">Mucilaginibacter arboris</name>
    <dbReference type="NCBI Taxonomy" id="2682090"/>
    <lineage>
        <taxon>Bacteria</taxon>
        <taxon>Pseudomonadati</taxon>
        <taxon>Bacteroidota</taxon>
        <taxon>Sphingobacteriia</taxon>
        <taxon>Sphingobacteriales</taxon>
        <taxon>Sphingobacteriaceae</taxon>
        <taxon>Mucilaginibacter</taxon>
    </lineage>
</organism>